<dbReference type="RefSeq" id="WP_353110893.1">
    <property type="nucleotide sequence ID" value="NZ_APND01000002.1"/>
</dbReference>
<keyword evidence="2" id="KW-0479">Metal-binding</keyword>
<dbReference type="EMBL" id="APND01000002">
    <property type="protein sequence ID" value="MES1929405.1"/>
    <property type="molecule type" value="Genomic_DNA"/>
</dbReference>
<dbReference type="PANTHER" id="PTHR33337">
    <property type="entry name" value="GFA DOMAIN-CONTAINING PROTEIN"/>
    <property type="match status" value="1"/>
</dbReference>
<comment type="similarity">
    <text evidence="1">Belongs to the Gfa family.</text>
</comment>
<proteinExistence type="inferred from homology"/>
<dbReference type="Gene3D" id="3.90.1590.10">
    <property type="entry name" value="glutathione-dependent formaldehyde- activating enzyme (gfa)"/>
    <property type="match status" value="1"/>
</dbReference>
<evidence type="ECO:0000313" key="6">
    <source>
        <dbReference type="EMBL" id="MES1929405.1"/>
    </source>
</evidence>
<keyword evidence="3" id="KW-0862">Zinc</keyword>
<keyword evidence="7" id="KW-1185">Reference proteome</keyword>
<dbReference type="InterPro" id="IPR006913">
    <property type="entry name" value="CENP-V/GFA"/>
</dbReference>
<comment type="caution">
    <text evidence="6">The sequence shown here is derived from an EMBL/GenBank/DDBJ whole genome shotgun (WGS) entry which is preliminary data.</text>
</comment>
<dbReference type="PANTHER" id="PTHR33337:SF40">
    <property type="entry name" value="CENP-V_GFA DOMAIN-CONTAINING PROTEIN-RELATED"/>
    <property type="match status" value="1"/>
</dbReference>
<gene>
    <name evidence="6" type="ORF">SADO_09112</name>
</gene>
<dbReference type="SUPFAM" id="SSF51316">
    <property type="entry name" value="Mss4-like"/>
    <property type="match status" value="1"/>
</dbReference>
<name>A0ABV2B0I2_9GAMM</name>
<organism evidence="6 7">
    <name type="scientific">Salinisphaera dokdonensis CL-ES53</name>
    <dbReference type="NCBI Taxonomy" id="1304272"/>
    <lineage>
        <taxon>Bacteria</taxon>
        <taxon>Pseudomonadati</taxon>
        <taxon>Pseudomonadota</taxon>
        <taxon>Gammaproteobacteria</taxon>
        <taxon>Salinisphaerales</taxon>
        <taxon>Salinisphaeraceae</taxon>
        <taxon>Salinisphaera</taxon>
    </lineage>
</organism>
<dbReference type="InterPro" id="IPR011057">
    <property type="entry name" value="Mss4-like_sf"/>
</dbReference>
<accession>A0ABV2B0I2</accession>
<evidence type="ECO:0000256" key="1">
    <source>
        <dbReference type="ARBA" id="ARBA00005495"/>
    </source>
</evidence>
<feature type="domain" description="CENP-V/GFA" evidence="5">
    <location>
        <begin position="2"/>
        <end position="107"/>
    </location>
</feature>
<evidence type="ECO:0000313" key="7">
    <source>
        <dbReference type="Proteomes" id="UP001460888"/>
    </source>
</evidence>
<protein>
    <submittedName>
        <fullName evidence="6">Glutathione-dependent formaldehyde-activating protein</fullName>
    </submittedName>
</protein>
<dbReference type="Proteomes" id="UP001460888">
    <property type="component" value="Unassembled WGS sequence"/>
</dbReference>
<reference evidence="6 7" key="1">
    <citation type="submission" date="2013-03" db="EMBL/GenBank/DDBJ databases">
        <title>Salinisphaera dokdonensis CL-ES53 Genome Sequencing.</title>
        <authorList>
            <person name="Li C."/>
            <person name="Lai Q."/>
            <person name="Shao Z."/>
        </authorList>
    </citation>
    <scope>NUCLEOTIDE SEQUENCE [LARGE SCALE GENOMIC DNA]</scope>
    <source>
        <strain evidence="6 7">CL-ES53</strain>
    </source>
</reference>
<dbReference type="PROSITE" id="PS51891">
    <property type="entry name" value="CENP_V_GFA"/>
    <property type="match status" value="1"/>
</dbReference>
<sequence>MITGGCLCGGVRYAIRGPVDEIQLCHCRSCRKAQGGPLASNLPVATRDFELHDEAGLLRDYESSPGKHRLFCSGCGSPIISRHDDRPEAVRVRAGTLDQDPGVRPAQQAFVADAAPWWPVDPELPAHAGPRPE</sequence>
<evidence type="ECO:0000256" key="2">
    <source>
        <dbReference type="ARBA" id="ARBA00022723"/>
    </source>
</evidence>
<evidence type="ECO:0000259" key="5">
    <source>
        <dbReference type="PROSITE" id="PS51891"/>
    </source>
</evidence>
<evidence type="ECO:0000256" key="4">
    <source>
        <dbReference type="ARBA" id="ARBA00023239"/>
    </source>
</evidence>
<evidence type="ECO:0000256" key="3">
    <source>
        <dbReference type="ARBA" id="ARBA00022833"/>
    </source>
</evidence>
<dbReference type="Pfam" id="PF04828">
    <property type="entry name" value="GFA"/>
    <property type="match status" value="1"/>
</dbReference>
<keyword evidence="4" id="KW-0456">Lyase</keyword>